<dbReference type="GO" id="GO:0008897">
    <property type="term" value="F:holo-[acyl-carrier-protein] synthase activity"/>
    <property type="evidence" value="ECO:0007669"/>
    <property type="project" value="InterPro"/>
</dbReference>
<dbReference type="InterPro" id="IPR008278">
    <property type="entry name" value="4-PPantetheinyl_Trfase_dom"/>
</dbReference>
<feature type="domain" description="4'-phosphopantetheinyl transferase" evidence="3">
    <location>
        <begin position="115"/>
        <end position="220"/>
    </location>
</feature>
<dbReference type="EC" id="2.7.8.-" evidence="4"/>
<evidence type="ECO:0000313" key="4">
    <source>
        <dbReference type="EMBL" id="MBB4950096.1"/>
    </source>
</evidence>
<gene>
    <name evidence="4" type="ORF">F4556_005631</name>
</gene>
<accession>A0A7W7SIU9</accession>
<dbReference type="RefSeq" id="WP_313068736.1">
    <property type="nucleotide sequence ID" value="NZ_JACHJR010000001.1"/>
</dbReference>
<name>A0A7W7SIU9_9ACTN</name>
<organism evidence="4 5">
    <name type="scientific">Kitasatospora gansuensis</name>
    <dbReference type="NCBI Taxonomy" id="258050"/>
    <lineage>
        <taxon>Bacteria</taxon>
        <taxon>Bacillati</taxon>
        <taxon>Actinomycetota</taxon>
        <taxon>Actinomycetes</taxon>
        <taxon>Kitasatosporales</taxon>
        <taxon>Streptomycetaceae</taxon>
        <taxon>Kitasatospora</taxon>
    </lineage>
</organism>
<dbReference type="Gene3D" id="3.90.470.20">
    <property type="entry name" value="4'-phosphopantetheinyl transferase domain"/>
    <property type="match status" value="2"/>
</dbReference>
<evidence type="ECO:0000256" key="2">
    <source>
        <dbReference type="ARBA" id="ARBA00022679"/>
    </source>
</evidence>
<comment type="similarity">
    <text evidence="1">Belongs to the P-Pant transferase superfamily. Gsp/Sfp/HetI/AcpT family.</text>
</comment>
<dbReference type="SUPFAM" id="SSF56214">
    <property type="entry name" value="4'-phosphopantetheinyl transferase"/>
    <property type="match status" value="2"/>
</dbReference>
<comment type="caution">
    <text evidence="4">The sequence shown here is derived from an EMBL/GenBank/DDBJ whole genome shotgun (WGS) entry which is preliminary data.</text>
</comment>
<sequence length="237" mass="25958">MNGQAPVGIDGHLYLLAEAAVDRFAERHGGDALLTREERLRMARQRTEAARRRFLGARLLSRHALSDRDGRPMGEWRFRTSAAGRPEPEPDGHALRFNLSHTDGLVACLVTEGGSCGVDVERTPARPDAVTHLPRWFAPAERGELDLLSAGLATGVAAYWVLKEAYLKAIGTGLRRELDGFAFSAPWRAPIRLTDPTLPPGDASRWRFELVNPAPGFVLAAVVENGAAGRLHRTWVS</sequence>
<dbReference type="GO" id="GO:0019878">
    <property type="term" value="P:lysine biosynthetic process via aminoadipic acid"/>
    <property type="evidence" value="ECO:0007669"/>
    <property type="project" value="TreeGrafter"/>
</dbReference>
<reference evidence="4 5" key="1">
    <citation type="submission" date="2020-08" db="EMBL/GenBank/DDBJ databases">
        <title>Sequencing the genomes of 1000 actinobacteria strains.</title>
        <authorList>
            <person name="Klenk H.-P."/>
        </authorList>
    </citation>
    <scope>NUCLEOTIDE SEQUENCE [LARGE SCALE GENOMIC DNA]</scope>
    <source>
        <strain evidence="4 5">DSM 44786</strain>
    </source>
</reference>
<keyword evidence="2 4" id="KW-0808">Transferase</keyword>
<dbReference type="AlphaFoldDB" id="A0A7W7SIU9"/>
<dbReference type="InterPro" id="IPR037143">
    <property type="entry name" value="4-PPantetheinyl_Trfase_dom_sf"/>
</dbReference>
<evidence type="ECO:0000259" key="3">
    <source>
        <dbReference type="Pfam" id="PF01648"/>
    </source>
</evidence>
<dbReference type="GO" id="GO:0000287">
    <property type="term" value="F:magnesium ion binding"/>
    <property type="evidence" value="ECO:0007669"/>
    <property type="project" value="InterPro"/>
</dbReference>
<dbReference type="Pfam" id="PF01648">
    <property type="entry name" value="ACPS"/>
    <property type="match status" value="1"/>
</dbReference>
<evidence type="ECO:0000313" key="5">
    <source>
        <dbReference type="Proteomes" id="UP000573327"/>
    </source>
</evidence>
<dbReference type="PANTHER" id="PTHR12215:SF10">
    <property type="entry name" value="L-AMINOADIPATE-SEMIALDEHYDE DEHYDROGENASE-PHOSPHOPANTETHEINYL TRANSFERASE"/>
    <property type="match status" value="1"/>
</dbReference>
<proteinExistence type="inferred from homology"/>
<protein>
    <submittedName>
        <fullName evidence="4">4'-phosphopantetheinyl transferase</fullName>
        <ecNumber evidence="4">2.7.8.-</ecNumber>
    </submittedName>
</protein>
<dbReference type="Proteomes" id="UP000573327">
    <property type="component" value="Unassembled WGS sequence"/>
</dbReference>
<evidence type="ECO:0000256" key="1">
    <source>
        <dbReference type="ARBA" id="ARBA00010990"/>
    </source>
</evidence>
<dbReference type="GO" id="GO:0005829">
    <property type="term" value="C:cytosol"/>
    <property type="evidence" value="ECO:0007669"/>
    <property type="project" value="TreeGrafter"/>
</dbReference>
<keyword evidence="5" id="KW-1185">Reference proteome</keyword>
<dbReference type="EMBL" id="JACHJR010000001">
    <property type="protein sequence ID" value="MBB4950096.1"/>
    <property type="molecule type" value="Genomic_DNA"/>
</dbReference>
<dbReference type="InterPro" id="IPR050559">
    <property type="entry name" value="P-Pant_transferase_sf"/>
</dbReference>
<dbReference type="PANTHER" id="PTHR12215">
    <property type="entry name" value="PHOSPHOPANTETHEINE TRANSFERASE"/>
    <property type="match status" value="1"/>
</dbReference>